<dbReference type="Gene3D" id="1.10.20.10">
    <property type="entry name" value="Histone, subunit A"/>
    <property type="match status" value="1"/>
</dbReference>
<dbReference type="GO" id="GO:0005634">
    <property type="term" value="C:nucleus"/>
    <property type="evidence" value="ECO:0007669"/>
    <property type="project" value="InterPro"/>
</dbReference>
<evidence type="ECO:0000256" key="1">
    <source>
        <dbReference type="SAM" id="MobiDB-lite"/>
    </source>
</evidence>
<feature type="region of interest" description="Disordered" evidence="1">
    <location>
        <begin position="79"/>
        <end position="178"/>
    </location>
</feature>
<gene>
    <name evidence="2" type="ORF">GNLVRS02_ARAD1C41448g</name>
</gene>
<reference evidence="2" key="2">
    <citation type="submission" date="2014-06" db="EMBL/GenBank/DDBJ databases">
        <title>The complete genome of Blastobotrys (Arxula) adeninivorans LS3 - a yeast of biotechnological interest.</title>
        <authorList>
            <person name="Kunze G."/>
            <person name="Gaillardin C."/>
            <person name="Czernicka M."/>
            <person name="Durrens P."/>
            <person name="Martin T."/>
            <person name="Boer E."/>
            <person name="Gabaldon T."/>
            <person name="Cruz J."/>
            <person name="Talla E."/>
            <person name="Marck C."/>
            <person name="Goffeau A."/>
            <person name="Barbe V."/>
            <person name="Baret P."/>
            <person name="Baronian K."/>
            <person name="Beier S."/>
            <person name="Bleykasten C."/>
            <person name="Bode R."/>
            <person name="Casaregola S."/>
            <person name="Despons L."/>
            <person name="Fairhead C."/>
            <person name="Giersberg M."/>
            <person name="Gierski P."/>
            <person name="Hahnel U."/>
            <person name="Hartmann A."/>
            <person name="Jankowska D."/>
            <person name="Jubin C."/>
            <person name="Jung P."/>
            <person name="Lafontaine I."/>
            <person name="Leh-Louis V."/>
            <person name="Lemaire M."/>
            <person name="Marcet-Houben M."/>
            <person name="Mascher M."/>
            <person name="Morel G."/>
            <person name="Richard G.-F."/>
            <person name="Riechen J."/>
            <person name="Sacerdot C."/>
            <person name="Sarkar A."/>
            <person name="Savel G."/>
            <person name="Schacherer J."/>
            <person name="Sherman D."/>
            <person name="Straub M.-L."/>
            <person name="Stein N."/>
            <person name="Thierry A."/>
            <person name="Trautwein-Schult A."/>
            <person name="Westhof E."/>
            <person name="Worch S."/>
            <person name="Dujon B."/>
            <person name="Souciet J.-L."/>
            <person name="Wincker P."/>
            <person name="Scholz U."/>
            <person name="Neuveglise N."/>
        </authorList>
    </citation>
    <scope>NUCLEOTIDE SEQUENCE</scope>
    <source>
        <strain evidence="2">LS3</strain>
    </source>
</reference>
<accession>A0A060T3P7</accession>
<evidence type="ECO:0000313" key="2">
    <source>
        <dbReference type="EMBL" id="CDP35700.1"/>
    </source>
</evidence>
<organism evidence="2">
    <name type="scientific">Blastobotrys adeninivorans</name>
    <name type="common">Yeast</name>
    <name type="synonym">Arxula adeninivorans</name>
    <dbReference type="NCBI Taxonomy" id="409370"/>
    <lineage>
        <taxon>Eukaryota</taxon>
        <taxon>Fungi</taxon>
        <taxon>Dikarya</taxon>
        <taxon>Ascomycota</taxon>
        <taxon>Saccharomycotina</taxon>
        <taxon>Dipodascomycetes</taxon>
        <taxon>Dipodascales</taxon>
        <taxon>Trichomonascaceae</taxon>
        <taxon>Blastobotrys</taxon>
    </lineage>
</organism>
<dbReference type="PANTHER" id="PTHR15992">
    <property type="entry name" value="HOLLIDAY JUNCTION RECOGNITION PROTEIN"/>
    <property type="match status" value="1"/>
</dbReference>
<dbReference type="EMBL" id="HG937693">
    <property type="protein sequence ID" value="CDP35700.1"/>
    <property type="molecule type" value="Genomic_DNA"/>
</dbReference>
<feature type="compositionally biased region" description="Polar residues" evidence="1">
    <location>
        <begin position="118"/>
        <end position="138"/>
    </location>
</feature>
<dbReference type="GO" id="GO:0046982">
    <property type="term" value="F:protein heterodimerization activity"/>
    <property type="evidence" value="ECO:0007669"/>
    <property type="project" value="InterPro"/>
</dbReference>
<protein>
    <submittedName>
        <fullName evidence="2">ARAD1C41448p</fullName>
    </submittedName>
</protein>
<dbReference type="Pfam" id="PF10384">
    <property type="entry name" value="Scm3"/>
    <property type="match status" value="1"/>
</dbReference>
<dbReference type="InterPro" id="IPR009072">
    <property type="entry name" value="Histone-fold"/>
</dbReference>
<feature type="compositionally biased region" description="Polar residues" evidence="1">
    <location>
        <begin position="152"/>
        <end position="169"/>
    </location>
</feature>
<proteinExistence type="predicted"/>
<dbReference type="GO" id="GO:0042393">
    <property type="term" value="F:histone binding"/>
    <property type="evidence" value="ECO:0007669"/>
    <property type="project" value="InterPro"/>
</dbReference>
<dbReference type="InterPro" id="IPR018465">
    <property type="entry name" value="Scm3/HJURP"/>
</dbReference>
<sequence length="240" mass="26308">MSTGPQPSSDEGTQDLDSMRLESQQRLENAWLSIIEKYGDPSLEADIVDLETGEIVDDRGHLGSLEESETVWDISLGPSLELLQESEPPSTPIRHLQLDSDRDDQDDYSLIRSPHKVTPSNDIRKGQTTGRTQKNQPSRQKKAHTAPRSKKTSIGISPSKTLYTPTKARSTSSSPIKKSGSIPLASLDMGFFTPLPTLGSETAFSLVNARHSISAAEVKETECGTDGYKCGRPFCFKCIE</sequence>
<dbReference type="PANTHER" id="PTHR15992:SF5">
    <property type="entry name" value="HOLLIDAY JUNCTION RECOGNITION PROTEIN"/>
    <property type="match status" value="1"/>
</dbReference>
<feature type="compositionally biased region" description="Basic residues" evidence="1">
    <location>
        <begin position="139"/>
        <end position="151"/>
    </location>
</feature>
<reference evidence="2" key="1">
    <citation type="submission" date="2014-02" db="EMBL/GenBank/DDBJ databases">
        <authorList>
            <person name="Genoscope - CEA"/>
        </authorList>
    </citation>
    <scope>NUCLEOTIDE SEQUENCE</scope>
    <source>
        <strain evidence="2">LS3</strain>
    </source>
</reference>
<name>A0A060T3P7_BLAAD</name>
<dbReference type="AlphaFoldDB" id="A0A060T3P7"/>